<name>R0KMU1_ANAPL</name>
<feature type="compositionally biased region" description="Pro residues" evidence="1">
    <location>
        <begin position="135"/>
        <end position="144"/>
    </location>
</feature>
<dbReference type="AlphaFoldDB" id="R0KMU1"/>
<keyword evidence="3" id="KW-1185">Reference proteome</keyword>
<accession>R0KMU1</accession>
<feature type="compositionally biased region" description="Polar residues" evidence="1">
    <location>
        <begin position="121"/>
        <end position="133"/>
    </location>
</feature>
<gene>
    <name evidence="2" type="ORF">Anapl_08653</name>
</gene>
<feature type="region of interest" description="Disordered" evidence="1">
    <location>
        <begin position="85"/>
        <end position="107"/>
    </location>
</feature>
<dbReference type="EMBL" id="KB744722">
    <property type="protein sequence ID" value="EOA94518.1"/>
    <property type="molecule type" value="Genomic_DNA"/>
</dbReference>
<feature type="compositionally biased region" description="Polar residues" evidence="1">
    <location>
        <begin position="85"/>
        <end position="94"/>
    </location>
</feature>
<evidence type="ECO:0000256" key="1">
    <source>
        <dbReference type="SAM" id="MobiDB-lite"/>
    </source>
</evidence>
<feature type="region of interest" description="Disordered" evidence="1">
    <location>
        <begin position="119"/>
        <end position="178"/>
    </location>
</feature>
<feature type="compositionally biased region" description="Pro residues" evidence="1">
    <location>
        <begin position="97"/>
        <end position="106"/>
    </location>
</feature>
<evidence type="ECO:0000313" key="3">
    <source>
        <dbReference type="Proteomes" id="UP000296049"/>
    </source>
</evidence>
<evidence type="ECO:0000313" key="2">
    <source>
        <dbReference type="EMBL" id="EOA94518.1"/>
    </source>
</evidence>
<feature type="compositionally biased region" description="Basic and acidic residues" evidence="1">
    <location>
        <begin position="145"/>
        <end position="155"/>
    </location>
</feature>
<sequence length="262" mass="28307">MQVFRVTTRSLVLRGENPSAPQRSQIPLRPLSALSPLGAVSTLAPLAASPLQPPRLLSLLSALSPLRTLLALSPLIALSPLGTNPSAPQRSQILSAPEPPQCPQPPWRCEHACSLGRLTASAPSAPQPTQRSEPPQNPSCPQPPHRSEPPRHSRSDPLGLRAPLAPESRWPPQRPCPLGSLAPSVPSALLAPQLPQHYFGKHKAMLNNCSSTFKYYDGEILSKREHSKKCGRESAFQKALMTSCRRRRQLVDCGLASAESSI</sequence>
<protein>
    <submittedName>
        <fullName evidence="2">Uncharacterized protein</fullName>
    </submittedName>
</protein>
<proteinExistence type="predicted"/>
<reference evidence="3" key="1">
    <citation type="journal article" date="2013" name="Nat. Genet.">
        <title>The duck genome and transcriptome provide insight into an avian influenza virus reservoir species.</title>
        <authorList>
            <person name="Huang Y."/>
            <person name="Li Y."/>
            <person name="Burt D.W."/>
            <person name="Chen H."/>
            <person name="Zhang Y."/>
            <person name="Qian W."/>
            <person name="Kim H."/>
            <person name="Gan S."/>
            <person name="Zhao Y."/>
            <person name="Li J."/>
            <person name="Yi K."/>
            <person name="Feng H."/>
            <person name="Zhu P."/>
            <person name="Li B."/>
            <person name="Liu Q."/>
            <person name="Fairley S."/>
            <person name="Magor K.E."/>
            <person name="Du Z."/>
            <person name="Hu X."/>
            <person name="Goodman L."/>
            <person name="Tafer H."/>
            <person name="Vignal A."/>
            <person name="Lee T."/>
            <person name="Kim K.W."/>
            <person name="Sheng Z."/>
            <person name="An Y."/>
            <person name="Searle S."/>
            <person name="Herrero J."/>
            <person name="Groenen M.A."/>
            <person name="Crooijmans R.P."/>
            <person name="Faraut T."/>
            <person name="Cai Q."/>
            <person name="Webster R.G."/>
            <person name="Aldridge J.R."/>
            <person name="Warren W.C."/>
            <person name="Bartschat S."/>
            <person name="Kehr S."/>
            <person name="Marz M."/>
            <person name="Stadler P.F."/>
            <person name="Smith J."/>
            <person name="Kraus R.H."/>
            <person name="Zhao Y."/>
            <person name="Ren L."/>
            <person name="Fei J."/>
            <person name="Morisson M."/>
            <person name="Kaiser P."/>
            <person name="Griffin D.K."/>
            <person name="Rao M."/>
            <person name="Pitel F."/>
            <person name="Wang J."/>
            <person name="Li N."/>
        </authorList>
    </citation>
    <scope>NUCLEOTIDE SEQUENCE [LARGE SCALE GENOMIC DNA]</scope>
</reference>
<dbReference type="Proteomes" id="UP000296049">
    <property type="component" value="Unassembled WGS sequence"/>
</dbReference>
<organism evidence="2 3">
    <name type="scientific">Anas platyrhynchos</name>
    <name type="common">Mallard</name>
    <name type="synonym">Anas boschas</name>
    <dbReference type="NCBI Taxonomy" id="8839"/>
    <lineage>
        <taxon>Eukaryota</taxon>
        <taxon>Metazoa</taxon>
        <taxon>Chordata</taxon>
        <taxon>Craniata</taxon>
        <taxon>Vertebrata</taxon>
        <taxon>Euteleostomi</taxon>
        <taxon>Archelosauria</taxon>
        <taxon>Archosauria</taxon>
        <taxon>Dinosauria</taxon>
        <taxon>Saurischia</taxon>
        <taxon>Theropoda</taxon>
        <taxon>Coelurosauria</taxon>
        <taxon>Aves</taxon>
        <taxon>Neognathae</taxon>
        <taxon>Galloanserae</taxon>
        <taxon>Anseriformes</taxon>
        <taxon>Anatidae</taxon>
        <taxon>Anatinae</taxon>
        <taxon>Anas</taxon>
    </lineage>
</organism>